<dbReference type="AlphaFoldDB" id="A0A5P2B307"/>
<protein>
    <submittedName>
        <fullName evidence="1">HNH endonuclease</fullName>
    </submittedName>
</protein>
<dbReference type="Gene3D" id="1.10.30.50">
    <property type="match status" value="1"/>
</dbReference>
<accession>A0A5P2B307</accession>
<dbReference type="Proteomes" id="UP000324106">
    <property type="component" value="Chromosome"/>
</dbReference>
<evidence type="ECO:0000313" key="1">
    <source>
        <dbReference type="EMBL" id="QES24804.1"/>
    </source>
</evidence>
<evidence type="ECO:0000313" key="2">
    <source>
        <dbReference type="Proteomes" id="UP000324106"/>
    </source>
</evidence>
<gene>
    <name evidence="1" type="ORF">DEJ46_25820</name>
</gene>
<dbReference type="CDD" id="cd00085">
    <property type="entry name" value="HNHc"/>
    <property type="match status" value="1"/>
</dbReference>
<keyword evidence="1" id="KW-0540">Nuclease</keyword>
<keyword evidence="1" id="KW-0255">Endonuclease</keyword>
<dbReference type="InterPro" id="IPR003615">
    <property type="entry name" value="HNH_nuc"/>
</dbReference>
<dbReference type="GO" id="GO:0004519">
    <property type="term" value="F:endonuclease activity"/>
    <property type="evidence" value="ECO:0007669"/>
    <property type="project" value="UniProtKB-KW"/>
</dbReference>
<dbReference type="OrthoDB" id="5422822at2"/>
<reference evidence="1 2" key="1">
    <citation type="submission" date="2018-05" db="EMBL/GenBank/DDBJ databases">
        <title>Streptomyces venezuelae.</title>
        <authorList>
            <person name="Kim W."/>
            <person name="Lee N."/>
            <person name="Cho B.-K."/>
        </authorList>
    </citation>
    <scope>NUCLEOTIDE SEQUENCE [LARGE SCALE GENOMIC DNA]</scope>
    <source>
        <strain evidence="1 2">ATCC 15068</strain>
    </source>
</reference>
<proteinExistence type="predicted"/>
<keyword evidence="1" id="KW-0378">Hydrolase</keyword>
<dbReference type="REBASE" id="375094">
    <property type="entry name" value="Sve15068ORF25820P"/>
</dbReference>
<sequence length="193" mass="21514">MAPGHARCMHCGDSEGTDIDHFDPRHRTPLRTFDWLNHLLFCSHCNSGRKGRQFPIDGDGAPLLIDPTLLDPVEHLRLSIPVGTYRARTPQGQAGIDVFGLNSRPTLVKGRVDAYVTAHGALVRWRHATDKGRHDKAREIVRVAWDRPLGDVLVAMFHQSLHPAAEALLAGEDEVLALLRDPQLRAGFFVDRD</sequence>
<dbReference type="EMBL" id="CP029194">
    <property type="protein sequence ID" value="QES24804.1"/>
    <property type="molecule type" value="Genomic_DNA"/>
</dbReference>
<organism evidence="1 2">
    <name type="scientific">Streptomyces venezuelae</name>
    <dbReference type="NCBI Taxonomy" id="54571"/>
    <lineage>
        <taxon>Bacteria</taxon>
        <taxon>Bacillati</taxon>
        <taxon>Actinomycetota</taxon>
        <taxon>Actinomycetes</taxon>
        <taxon>Kitasatosporales</taxon>
        <taxon>Streptomycetaceae</taxon>
        <taxon>Streptomyces</taxon>
    </lineage>
</organism>
<name>A0A5P2B307_STRVZ</name>